<dbReference type="RefSeq" id="WP_169431045.1">
    <property type="nucleotide sequence ID" value="NZ_CP027561.1"/>
</dbReference>
<dbReference type="Proteomes" id="UP000501669">
    <property type="component" value="Chromosome"/>
</dbReference>
<evidence type="ECO:0000313" key="2">
    <source>
        <dbReference type="Proteomes" id="UP000501669"/>
    </source>
</evidence>
<reference evidence="1 2" key="1">
    <citation type="submission" date="2018-03" db="EMBL/GenBank/DDBJ databases">
        <title>Complete genome sequence of Pseudomonas fluorescens sp. G7.</title>
        <authorList>
            <person name="Gao C.-H."/>
            <person name="Li Z."/>
            <person name="Cai P."/>
        </authorList>
    </citation>
    <scope>NUCLEOTIDE SEQUENCE [LARGE SCALE GENOMIC DNA]</scope>
    <source>
        <strain evidence="1 2">G7</strain>
    </source>
</reference>
<gene>
    <name evidence="1" type="ORF">C6Y56_18405</name>
</gene>
<dbReference type="EMBL" id="CP027561">
    <property type="protein sequence ID" value="QJP96448.1"/>
    <property type="molecule type" value="Genomic_DNA"/>
</dbReference>
<proteinExistence type="predicted"/>
<evidence type="ECO:0000313" key="1">
    <source>
        <dbReference type="EMBL" id="QJP96448.1"/>
    </source>
</evidence>
<sequence>MKGFSESEFLNADFELVGDLDDFHFFEKEYSVSYLCRKVSIVFKQYFFVSEALGCGLGVACGVRLTSLLKKQPFAAALRQIGDNRISFYFSEDESEGALIFDESIVIRFGRRSKRSSYMISTVECDFDNERFGDIARKAVHETFECLTPESMISEASSKGCSNAFKRLVRQIYLGSTMQ</sequence>
<name>A0A7Z3H133_PSEFL</name>
<protein>
    <submittedName>
        <fullName evidence="1">Uncharacterized protein</fullName>
    </submittedName>
</protein>
<organism evidence="1 2">
    <name type="scientific">Pseudomonas fluorescens</name>
    <dbReference type="NCBI Taxonomy" id="294"/>
    <lineage>
        <taxon>Bacteria</taxon>
        <taxon>Pseudomonadati</taxon>
        <taxon>Pseudomonadota</taxon>
        <taxon>Gammaproteobacteria</taxon>
        <taxon>Pseudomonadales</taxon>
        <taxon>Pseudomonadaceae</taxon>
        <taxon>Pseudomonas</taxon>
    </lineage>
</organism>
<dbReference type="AlphaFoldDB" id="A0A7Z3H133"/>
<accession>A0A7Z3H133</accession>